<feature type="region of interest" description="Disordered" evidence="1">
    <location>
        <begin position="355"/>
        <end position="378"/>
    </location>
</feature>
<dbReference type="PANTHER" id="PTHR12243:SF67">
    <property type="entry name" value="COREPRESSOR OF PANGOLIN, ISOFORM A-RELATED"/>
    <property type="match status" value="1"/>
</dbReference>
<feature type="region of interest" description="Disordered" evidence="1">
    <location>
        <begin position="173"/>
        <end position="192"/>
    </location>
</feature>
<feature type="domain" description="MADF" evidence="2">
    <location>
        <begin position="196"/>
        <end position="286"/>
    </location>
</feature>
<feature type="compositionally biased region" description="Basic residues" evidence="1">
    <location>
        <begin position="311"/>
        <end position="325"/>
    </location>
</feature>
<sequence>MPKEDPFVNRAQLLKAIKKYPEIWDSNNKLHMCRSVTAPMWNEIADQFGGHVPTVKLQSIWSQMKYHYHNLVHRQILHKERFTTKWEHFEPMSFMYNITVAKIVGASGTSTTDPAEIPESLPSPPPLPQSQGRGRPSGSFTWLPPVAPQAEVSVETTPFTGFTGLVPPAAVTVETTTTPLRKPGRPGSLNNSMRGRIIDAIKARPILWAGRQKEVKQGQNRTSAVWKEVAVELGLTPSLVQTRWSIIKQRFVDELQKERHARYSQEAFHSTWEHFERMSFMRDILAKKVDEREQTREHIQEIVSEKQQLLNHHHQQQQQQHHQHQIHSPQQQSPQQIRYIRSTTSGGVNATTAALASPQTHHQPAQQPQQQHHQHLQHPQLSMCDENGELTVHNTHANGGLVGLLPGHAIVTSARRRVKNETDLEWDPFEMILHVQAGSEAANN</sequence>
<keyword evidence="4" id="KW-1185">Reference proteome</keyword>
<accession>A0A0L0C4N9</accession>
<dbReference type="OMA" id="EMILHVQ"/>
<dbReference type="AlphaFoldDB" id="A0A0L0C4N9"/>
<dbReference type="Proteomes" id="UP000037069">
    <property type="component" value="Unassembled WGS sequence"/>
</dbReference>
<organism evidence="3 4">
    <name type="scientific">Lucilia cuprina</name>
    <name type="common">Green bottle fly</name>
    <name type="synonym">Australian sheep blowfly</name>
    <dbReference type="NCBI Taxonomy" id="7375"/>
    <lineage>
        <taxon>Eukaryota</taxon>
        <taxon>Metazoa</taxon>
        <taxon>Ecdysozoa</taxon>
        <taxon>Arthropoda</taxon>
        <taxon>Hexapoda</taxon>
        <taxon>Insecta</taxon>
        <taxon>Pterygota</taxon>
        <taxon>Neoptera</taxon>
        <taxon>Endopterygota</taxon>
        <taxon>Diptera</taxon>
        <taxon>Brachycera</taxon>
        <taxon>Muscomorpha</taxon>
        <taxon>Oestroidea</taxon>
        <taxon>Calliphoridae</taxon>
        <taxon>Luciliinae</taxon>
        <taxon>Lucilia</taxon>
    </lineage>
</organism>
<feature type="compositionally biased region" description="Low complexity" evidence="1">
    <location>
        <begin position="326"/>
        <end position="336"/>
    </location>
</feature>
<dbReference type="GO" id="GO:0006357">
    <property type="term" value="P:regulation of transcription by RNA polymerase II"/>
    <property type="evidence" value="ECO:0007669"/>
    <property type="project" value="TreeGrafter"/>
</dbReference>
<dbReference type="Pfam" id="PF10545">
    <property type="entry name" value="MADF_DNA_bdg"/>
    <property type="match status" value="2"/>
</dbReference>
<name>A0A0L0C4N9_LUCCU</name>
<reference evidence="3 4" key="1">
    <citation type="journal article" date="2015" name="Nat. Commun.">
        <title>Lucilia cuprina genome unlocks parasitic fly biology to underpin future interventions.</title>
        <authorList>
            <person name="Anstead C.A."/>
            <person name="Korhonen P.K."/>
            <person name="Young N.D."/>
            <person name="Hall R.S."/>
            <person name="Jex A.R."/>
            <person name="Murali S.C."/>
            <person name="Hughes D.S."/>
            <person name="Lee S.F."/>
            <person name="Perry T."/>
            <person name="Stroehlein A.J."/>
            <person name="Ansell B.R."/>
            <person name="Breugelmans B."/>
            <person name="Hofmann A."/>
            <person name="Qu J."/>
            <person name="Dugan S."/>
            <person name="Lee S.L."/>
            <person name="Chao H."/>
            <person name="Dinh H."/>
            <person name="Han Y."/>
            <person name="Doddapaneni H.V."/>
            <person name="Worley K.C."/>
            <person name="Muzny D.M."/>
            <person name="Ioannidis P."/>
            <person name="Waterhouse R.M."/>
            <person name="Zdobnov E.M."/>
            <person name="James P.J."/>
            <person name="Bagnall N.H."/>
            <person name="Kotze A.C."/>
            <person name="Gibbs R.A."/>
            <person name="Richards S."/>
            <person name="Batterham P."/>
            <person name="Gasser R.B."/>
        </authorList>
    </citation>
    <scope>NUCLEOTIDE SEQUENCE [LARGE SCALE GENOMIC DNA]</scope>
    <source>
        <strain evidence="3 4">LS</strain>
        <tissue evidence="3">Full body</tissue>
    </source>
</reference>
<feature type="compositionally biased region" description="Low complexity" evidence="1">
    <location>
        <begin position="358"/>
        <end position="371"/>
    </location>
</feature>
<protein>
    <recommendedName>
        <fullName evidence="2">MADF domain-containing protein</fullName>
    </recommendedName>
</protein>
<feature type="region of interest" description="Disordered" evidence="1">
    <location>
        <begin position="109"/>
        <end position="142"/>
    </location>
</feature>
<evidence type="ECO:0000313" key="3">
    <source>
        <dbReference type="EMBL" id="KNC27222.1"/>
    </source>
</evidence>
<dbReference type="PROSITE" id="PS51029">
    <property type="entry name" value="MADF"/>
    <property type="match status" value="2"/>
</dbReference>
<feature type="region of interest" description="Disordered" evidence="1">
    <location>
        <begin position="308"/>
        <end position="336"/>
    </location>
</feature>
<gene>
    <name evidence="3" type="ORF">FF38_01762</name>
</gene>
<dbReference type="GO" id="GO:0005667">
    <property type="term" value="C:transcription regulator complex"/>
    <property type="evidence" value="ECO:0007669"/>
    <property type="project" value="TreeGrafter"/>
</dbReference>
<dbReference type="EMBL" id="JRES01000929">
    <property type="protein sequence ID" value="KNC27222.1"/>
    <property type="molecule type" value="Genomic_DNA"/>
</dbReference>
<dbReference type="OrthoDB" id="7294180at2759"/>
<dbReference type="SMART" id="SM00595">
    <property type="entry name" value="MADF"/>
    <property type="match status" value="2"/>
</dbReference>
<evidence type="ECO:0000313" key="4">
    <source>
        <dbReference type="Proteomes" id="UP000037069"/>
    </source>
</evidence>
<dbReference type="PANTHER" id="PTHR12243">
    <property type="entry name" value="MADF DOMAIN TRANSCRIPTION FACTOR"/>
    <property type="match status" value="1"/>
</dbReference>
<comment type="caution">
    <text evidence="3">The sequence shown here is derived from an EMBL/GenBank/DDBJ whole genome shotgun (WGS) entry which is preliminary data.</text>
</comment>
<dbReference type="GO" id="GO:0005634">
    <property type="term" value="C:nucleus"/>
    <property type="evidence" value="ECO:0007669"/>
    <property type="project" value="TreeGrafter"/>
</dbReference>
<dbReference type="InterPro" id="IPR006578">
    <property type="entry name" value="MADF-dom"/>
</dbReference>
<proteinExistence type="predicted"/>
<evidence type="ECO:0000256" key="1">
    <source>
        <dbReference type="SAM" id="MobiDB-lite"/>
    </source>
</evidence>
<evidence type="ECO:0000259" key="2">
    <source>
        <dbReference type="PROSITE" id="PS51029"/>
    </source>
</evidence>
<feature type="domain" description="MADF" evidence="2">
    <location>
        <begin position="12"/>
        <end position="100"/>
    </location>
</feature>
<dbReference type="InterPro" id="IPR039353">
    <property type="entry name" value="TF_Adf1"/>
</dbReference>